<dbReference type="EMBL" id="JAPDFR010000008">
    <property type="protein sequence ID" value="KAK0384261.1"/>
    <property type="molecule type" value="Genomic_DNA"/>
</dbReference>
<evidence type="ECO:0000256" key="5">
    <source>
        <dbReference type="ARBA" id="ARBA00038359"/>
    </source>
</evidence>
<keyword evidence="4 6" id="KW-0472">Membrane</keyword>
<keyword evidence="9" id="KW-1185">Reference proteome</keyword>
<organism evidence="8 9">
    <name type="scientific">Sarocladium strictum</name>
    <name type="common">Black bundle disease fungus</name>
    <name type="synonym">Acremonium strictum</name>
    <dbReference type="NCBI Taxonomy" id="5046"/>
    <lineage>
        <taxon>Eukaryota</taxon>
        <taxon>Fungi</taxon>
        <taxon>Dikarya</taxon>
        <taxon>Ascomycota</taxon>
        <taxon>Pezizomycotina</taxon>
        <taxon>Sordariomycetes</taxon>
        <taxon>Hypocreomycetidae</taxon>
        <taxon>Hypocreales</taxon>
        <taxon>Sarocladiaceae</taxon>
        <taxon>Sarocladium</taxon>
    </lineage>
</organism>
<dbReference type="Proteomes" id="UP001175261">
    <property type="component" value="Unassembled WGS sequence"/>
</dbReference>
<evidence type="ECO:0000256" key="3">
    <source>
        <dbReference type="ARBA" id="ARBA00022989"/>
    </source>
</evidence>
<feature type="domain" description="Rhodopsin" evidence="7">
    <location>
        <begin position="11"/>
        <end position="115"/>
    </location>
</feature>
<dbReference type="PANTHER" id="PTHR33048">
    <property type="entry name" value="PTH11-LIKE INTEGRAL MEMBRANE PROTEIN (AFU_ORTHOLOGUE AFUA_5G11245)"/>
    <property type="match status" value="1"/>
</dbReference>
<evidence type="ECO:0000256" key="4">
    <source>
        <dbReference type="ARBA" id="ARBA00023136"/>
    </source>
</evidence>
<dbReference type="InterPro" id="IPR052337">
    <property type="entry name" value="SAT4-like"/>
</dbReference>
<proteinExistence type="inferred from homology"/>
<dbReference type="GO" id="GO:0016020">
    <property type="term" value="C:membrane"/>
    <property type="evidence" value="ECO:0007669"/>
    <property type="project" value="UniProtKB-SubCell"/>
</dbReference>
<comment type="subcellular location">
    <subcellularLocation>
        <location evidence="1">Membrane</location>
        <topology evidence="1">Multi-pass membrane protein</topology>
    </subcellularLocation>
</comment>
<evidence type="ECO:0000313" key="8">
    <source>
        <dbReference type="EMBL" id="KAK0384261.1"/>
    </source>
</evidence>
<reference evidence="8" key="1">
    <citation type="submission" date="2022-10" db="EMBL/GenBank/DDBJ databases">
        <title>Determination and structural analysis of whole genome sequence of Sarocladium strictum F4-1.</title>
        <authorList>
            <person name="Hu L."/>
            <person name="Jiang Y."/>
        </authorList>
    </citation>
    <scope>NUCLEOTIDE SEQUENCE</scope>
    <source>
        <strain evidence="8">F4-1</strain>
    </source>
</reference>
<dbReference type="InterPro" id="IPR049326">
    <property type="entry name" value="Rhodopsin_dom_fungi"/>
</dbReference>
<evidence type="ECO:0000313" key="9">
    <source>
        <dbReference type="Proteomes" id="UP001175261"/>
    </source>
</evidence>
<dbReference type="PANTHER" id="PTHR33048:SF96">
    <property type="entry name" value="INTEGRAL MEMBRANE PROTEIN"/>
    <property type="match status" value="1"/>
</dbReference>
<feature type="transmembrane region" description="Helical" evidence="6">
    <location>
        <begin position="25"/>
        <end position="45"/>
    </location>
</feature>
<sequence>MMMLSSVAICLRVFCRTFLVKSFGWDDWLAVLAQIFFTLFGAFELRSIRYGTGRHTVDIPAQDISRAMRMWWTCELLYVLTNMALKASIAVFLLRICVRRLHKSIIWFVTGVTEVATIVRFPYIYALNDEDDYLYTTSDIAIWSIGITTLINHGSDAGLANDMDSDASGSITQDGWNGSQAHLAGEMPQEHQQQPIALNIKVKKTIVQATGSGNDPA</sequence>
<name>A0AA39GBU4_SARSR</name>
<evidence type="ECO:0000259" key="7">
    <source>
        <dbReference type="Pfam" id="PF20684"/>
    </source>
</evidence>
<dbReference type="Pfam" id="PF20684">
    <property type="entry name" value="Fung_rhodopsin"/>
    <property type="match status" value="1"/>
</dbReference>
<comment type="caution">
    <text evidence="8">The sequence shown here is derived from an EMBL/GenBank/DDBJ whole genome shotgun (WGS) entry which is preliminary data.</text>
</comment>
<dbReference type="AlphaFoldDB" id="A0AA39GBU4"/>
<evidence type="ECO:0000256" key="6">
    <source>
        <dbReference type="SAM" id="Phobius"/>
    </source>
</evidence>
<keyword evidence="2 6" id="KW-0812">Transmembrane</keyword>
<evidence type="ECO:0000256" key="1">
    <source>
        <dbReference type="ARBA" id="ARBA00004141"/>
    </source>
</evidence>
<gene>
    <name evidence="8" type="ORF">NLU13_8349</name>
</gene>
<evidence type="ECO:0000256" key="2">
    <source>
        <dbReference type="ARBA" id="ARBA00022692"/>
    </source>
</evidence>
<accession>A0AA39GBU4</accession>
<keyword evidence="3 6" id="KW-1133">Transmembrane helix</keyword>
<comment type="similarity">
    <text evidence="5">Belongs to the SAT4 family.</text>
</comment>
<feature type="transmembrane region" description="Helical" evidence="6">
    <location>
        <begin position="76"/>
        <end position="96"/>
    </location>
</feature>
<protein>
    <recommendedName>
        <fullName evidence="7">Rhodopsin domain-containing protein</fullName>
    </recommendedName>
</protein>